<sequence>MQVSARILGQEYGLTAEEMNRVLVKQGFLQGTPGDYSVTQKALQYVVEKDFHRGTGGYACYNRYWTTRTFDDSIKEVLDVSAELINEVRGEIAADRAARYAAQAAARAQANTDFLSKQAAEKAAKEVAERSALETEELIAKLKKAGKISLIVGGVIIVGYGIYKVTPKVKAWWAEHKHNESEESEAE</sequence>
<reference evidence="1" key="1">
    <citation type="journal article" date="2021" name="PeerJ">
        <title>Extensive microbial diversity within the chicken gut microbiome revealed by metagenomics and culture.</title>
        <authorList>
            <person name="Gilroy R."/>
            <person name="Ravi A."/>
            <person name="Getino M."/>
            <person name="Pursley I."/>
            <person name="Horton D.L."/>
            <person name="Alikhan N.F."/>
            <person name="Baker D."/>
            <person name="Gharbi K."/>
            <person name="Hall N."/>
            <person name="Watson M."/>
            <person name="Adriaenssens E.M."/>
            <person name="Foster-Nyarko E."/>
            <person name="Jarju S."/>
            <person name="Secka A."/>
            <person name="Antonio M."/>
            <person name="Oren A."/>
            <person name="Chaudhuri R.R."/>
            <person name="La Ragione R."/>
            <person name="Hildebrand F."/>
            <person name="Pallen M.J."/>
        </authorList>
    </citation>
    <scope>NUCLEOTIDE SEQUENCE</scope>
    <source>
        <strain evidence="1">CHK196-3914</strain>
    </source>
</reference>
<proteinExistence type="predicted"/>
<reference evidence="1" key="2">
    <citation type="submission" date="2021-04" db="EMBL/GenBank/DDBJ databases">
        <authorList>
            <person name="Gilroy R."/>
        </authorList>
    </citation>
    <scope>NUCLEOTIDE SEQUENCE</scope>
    <source>
        <strain evidence="1">CHK196-3914</strain>
    </source>
</reference>
<organism evidence="1 2">
    <name type="scientific">Candidatus Mediterraneibacter stercoravium</name>
    <dbReference type="NCBI Taxonomy" id="2838685"/>
    <lineage>
        <taxon>Bacteria</taxon>
        <taxon>Bacillati</taxon>
        <taxon>Bacillota</taxon>
        <taxon>Clostridia</taxon>
        <taxon>Lachnospirales</taxon>
        <taxon>Lachnospiraceae</taxon>
        <taxon>Mediterraneibacter</taxon>
    </lineage>
</organism>
<dbReference type="AlphaFoldDB" id="A0A9D2G912"/>
<gene>
    <name evidence="1" type="ORF">H9723_08875</name>
</gene>
<dbReference type="Proteomes" id="UP000824116">
    <property type="component" value="Unassembled WGS sequence"/>
</dbReference>
<accession>A0A9D2G912</accession>
<name>A0A9D2G912_9FIRM</name>
<evidence type="ECO:0000313" key="1">
    <source>
        <dbReference type="EMBL" id="HIZ75334.1"/>
    </source>
</evidence>
<protein>
    <submittedName>
        <fullName evidence="1">Uncharacterized protein</fullName>
    </submittedName>
</protein>
<dbReference type="EMBL" id="DXAY01000207">
    <property type="protein sequence ID" value="HIZ75334.1"/>
    <property type="molecule type" value="Genomic_DNA"/>
</dbReference>
<evidence type="ECO:0000313" key="2">
    <source>
        <dbReference type="Proteomes" id="UP000824116"/>
    </source>
</evidence>
<comment type="caution">
    <text evidence="1">The sequence shown here is derived from an EMBL/GenBank/DDBJ whole genome shotgun (WGS) entry which is preliminary data.</text>
</comment>